<dbReference type="Proteomes" id="UP000777482">
    <property type="component" value="Unassembled WGS sequence"/>
</dbReference>
<proteinExistence type="inferred from homology"/>
<feature type="compositionally biased region" description="Polar residues" evidence="8">
    <location>
        <begin position="28"/>
        <end position="39"/>
    </location>
</feature>
<dbReference type="InterPro" id="IPR019821">
    <property type="entry name" value="Kinesin_motor_CS"/>
</dbReference>
<evidence type="ECO:0000256" key="5">
    <source>
        <dbReference type="PROSITE-ProRule" id="PRU00283"/>
    </source>
</evidence>
<gene>
    <name evidence="10" type="primary">KIP2</name>
    <name evidence="10" type="ORF">C6P46_005074</name>
</gene>
<keyword evidence="2 5" id="KW-0067">ATP-binding</keyword>
<evidence type="ECO:0000259" key="9">
    <source>
        <dbReference type="PROSITE" id="PS50067"/>
    </source>
</evidence>
<dbReference type="PROSITE" id="PS00411">
    <property type="entry name" value="KINESIN_MOTOR_1"/>
    <property type="match status" value="1"/>
</dbReference>
<comment type="caution">
    <text evidence="10">The sequence shown here is derived from an EMBL/GenBank/DDBJ whole genome shotgun (WGS) entry which is preliminary data.</text>
</comment>
<dbReference type="PANTHER" id="PTHR47968:SF75">
    <property type="entry name" value="CENTROMERE-ASSOCIATED PROTEIN E"/>
    <property type="match status" value="1"/>
</dbReference>
<evidence type="ECO:0000313" key="11">
    <source>
        <dbReference type="Proteomes" id="UP000777482"/>
    </source>
</evidence>
<feature type="region of interest" description="Disordered" evidence="8">
    <location>
        <begin position="1"/>
        <end position="141"/>
    </location>
</feature>
<evidence type="ECO:0000256" key="6">
    <source>
        <dbReference type="RuleBase" id="RU000394"/>
    </source>
</evidence>
<dbReference type="EMBL" id="PUHQ01000052">
    <property type="protein sequence ID" value="KAG0659583.1"/>
    <property type="molecule type" value="Genomic_DNA"/>
</dbReference>
<feature type="binding site" evidence="5">
    <location>
        <begin position="246"/>
        <end position="253"/>
    </location>
    <ligand>
        <name>ATP</name>
        <dbReference type="ChEBI" id="CHEBI:30616"/>
    </ligand>
</feature>
<dbReference type="AlphaFoldDB" id="A0A9P6W1C0"/>
<keyword evidence="11" id="KW-1185">Reference proteome</keyword>
<dbReference type="PANTHER" id="PTHR47968">
    <property type="entry name" value="CENTROMERE PROTEIN E"/>
    <property type="match status" value="1"/>
</dbReference>
<dbReference type="InterPro" id="IPR001752">
    <property type="entry name" value="Kinesin_motor_dom"/>
</dbReference>
<organism evidence="10 11">
    <name type="scientific">Rhodotorula mucilaginosa</name>
    <name type="common">Yeast</name>
    <name type="synonym">Rhodotorula rubra</name>
    <dbReference type="NCBI Taxonomy" id="5537"/>
    <lineage>
        <taxon>Eukaryota</taxon>
        <taxon>Fungi</taxon>
        <taxon>Dikarya</taxon>
        <taxon>Basidiomycota</taxon>
        <taxon>Pucciniomycotina</taxon>
        <taxon>Microbotryomycetes</taxon>
        <taxon>Sporidiobolales</taxon>
        <taxon>Sporidiobolaceae</taxon>
        <taxon>Rhodotorula</taxon>
    </lineage>
</organism>
<dbReference type="PROSITE" id="PS50067">
    <property type="entry name" value="KINESIN_MOTOR_2"/>
    <property type="match status" value="1"/>
</dbReference>
<feature type="region of interest" description="Disordered" evidence="8">
    <location>
        <begin position="158"/>
        <end position="185"/>
    </location>
</feature>
<evidence type="ECO:0000256" key="3">
    <source>
        <dbReference type="ARBA" id="ARBA00023054"/>
    </source>
</evidence>
<dbReference type="GO" id="GO:0008017">
    <property type="term" value="F:microtubule binding"/>
    <property type="evidence" value="ECO:0007669"/>
    <property type="project" value="InterPro"/>
</dbReference>
<evidence type="ECO:0000256" key="4">
    <source>
        <dbReference type="ARBA" id="ARBA00023175"/>
    </source>
</evidence>
<dbReference type="SUPFAM" id="SSF52540">
    <property type="entry name" value="P-loop containing nucleoside triphosphate hydrolases"/>
    <property type="match status" value="1"/>
</dbReference>
<evidence type="ECO:0000256" key="7">
    <source>
        <dbReference type="SAM" id="Coils"/>
    </source>
</evidence>
<reference evidence="10 11" key="1">
    <citation type="submission" date="2020-11" db="EMBL/GenBank/DDBJ databases">
        <title>Kefir isolates.</title>
        <authorList>
            <person name="Marcisauskas S."/>
            <person name="Kim Y."/>
            <person name="Blasche S."/>
        </authorList>
    </citation>
    <scope>NUCLEOTIDE SEQUENCE [LARGE SCALE GENOMIC DNA]</scope>
    <source>
        <strain evidence="10 11">KR</strain>
    </source>
</reference>
<protein>
    <recommendedName>
        <fullName evidence="6">Kinesin-like protein</fullName>
    </recommendedName>
</protein>
<feature type="coiled-coil region" evidence="7">
    <location>
        <begin position="591"/>
        <end position="618"/>
    </location>
</feature>
<dbReference type="GO" id="GO:0005524">
    <property type="term" value="F:ATP binding"/>
    <property type="evidence" value="ECO:0007669"/>
    <property type="project" value="UniProtKB-UniRule"/>
</dbReference>
<dbReference type="Pfam" id="PF00225">
    <property type="entry name" value="Kinesin"/>
    <property type="match status" value="1"/>
</dbReference>
<feature type="compositionally biased region" description="Low complexity" evidence="8">
    <location>
        <begin position="44"/>
        <end position="55"/>
    </location>
</feature>
<dbReference type="GO" id="GO:0003777">
    <property type="term" value="F:microtubule motor activity"/>
    <property type="evidence" value="ECO:0007669"/>
    <property type="project" value="InterPro"/>
</dbReference>
<dbReference type="InterPro" id="IPR027640">
    <property type="entry name" value="Kinesin-like_fam"/>
</dbReference>
<dbReference type="Gene3D" id="3.40.850.10">
    <property type="entry name" value="Kinesin motor domain"/>
    <property type="match status" value="1"/>
</dbReference>
<evidence type="ECO:0000256" key="8">
    <source>
        <dbReference type="SAM" id="MobiDB-lite"/>
    </source>
</evidence>
<dbReference type="GO" id="GO:0005874">
    <property type="term" value="C:microtubule"/>
    <property type="evidence" value="ECO:0007669"/>
    <property type="project" value="UniProtKB-KW"/>
</dbReference>
<keyword evidence="6" id="KW-0493">Microtubule</keyword>
<evidence type="ECO:0000256" key="2">
    <source>
        <dbReference type="ARBA" id="ARBA00022840"/>
    </source>
</evidence>
<keyword evidence="3 7" id="KW-0175">Coiled coil</keyword>
<keyword evidence="4 5" id="KW-0505">Motor protein</keyword>
<dbReference type="SMART" id="SM00129">
    <property type="entry name" value="KISc"/>
    <property type="match status" value="1"/>
</dbReference>
<dbReference type="InterPro" id="IPR036961">
    <property type="entry name" value="Kinesin_motor_dom_sf"/>
</dbReference>
<dbReference type="OrthoDB" id="3176171at2759"/>
<dbReference type="GO" id="GO:0007018">
    <property type="term" value="P:microtubule-based movement"/>
    <property type="evidence" value="ECO:0007669"/>
    <property type="project" value="InterPro"/>
</dbReference>
<sequence>MAPAVTQHRPAFTPVLKHKPGEPADSPGYSSPSWSQAGTEGSRARAGPSSSGSSAVMLQPASPLTARSLENVPYYDPKPRATPKTVLSELPRSTDEEDRAAWSAAPRIRAKLTPAATPRRKAADVHGSHRAHVGAASPASATAHKPSFAVAPATPQAASLVLPPPPSSPSRRTQPTSDPESVAVCVRVRPPTDATTEESTSPWQIDEELGGHGLAEYGSLSPCREELGLVSMDAMEGFDAVVFAYGQTASGKTFTLAGDSVNPGLIPLSVSEIFQYIQEITQHAEREFLLRISYMEIYNETLRDLLNPATVVRIRQDKSKRFFASPLQEEVVTTEAQVWALIARGAAARQVGETDYNARSSRSHSVFQVTIESRDDAVHGSGVVRTSRLSLIDLAGSESATSQASRRAEGAFINKSLLTLEKVIASLTSDAKQLPHVPFRDSKLTQILQPSLSGDARVVVIATINPSTAMVEETKSTLRFAQRVKKVVLKAARHEVVNDKALISQYRSHIAALEAQLAATAIRPERAPGQLTPVEQVDVLVDSNRVLQLERQVEEFRSLFLTSKNLESRRRISPTKIAPFDDDGSDTQDRFAAAQDEIDALTLERDALRSRVEQLERERVSCGSTESQAGEAELRQQLMALAKENHELHVVLRNSDAEGALLRQEKKFSRQLDKCRVYARSLENLLEEERKRVAQFEHFILQTLSTQASLLTASATADGGLDAEASLTAAAPAFIELEHLPFSQAGRDTLRRSSTRVGRSD</sequence>
<accession>A0A9P6W1C0</accession>
<comment type="similarity">
    <text evidence="5 6">Belongs to the TRAFAC class myosin-kinesin ATPase superfamily. Kinesin family.</text>
</comment>
<keyword evidence="1 5" id="KW-0547">Nucleotide-binding</keyword>
<feature type="domain" description="Kinesin motor" evidence="9">
    <location>
        <begin position="181"/>
        <end position="487"/>
    </location>
</feature>
<evidence type="ECO:0000313" key="10">
    <source>
        <dbReference type="EMBL" id="KAG0659583.1"/>
    </source>
</evidence>
<dbReference type="PRINTS" id="PR00380">
    <property type="entry name" value="KINESINHEAVY"/>
</dbReference>
<name>A0A9P6W1C0_RHOMI</name>
<evidence type="ECO:0000256" key="1">
    <source>
        <dbReference type="ARBA" id="ARBA00022741"/>
    </source>
</evidence>
<dbReference type="InterPro" id="IPR027417">
    <property type="entry name" value="P-loop_NTPase"/>
</dbReference>